<dbReference type="OrthoDB" id="100006at2759"/>
<keyword evidence="3" id="KW-1185">Reference proteome</keyword>
<dbReference type="Proteomes" id="UP000198372">
    <property type="component" value="Unassembled WGS sequence"/>
</dbReference>
<organism evidence="2 3">
    <name type="scientific">Microbotryum intermedium</name>
    <dbReference type="NCBI Taxonomy" id="269621"/>
    <lineage>
        <taxon>Eukaryota</taxon>
        <taxon>Fungi</taxon>
        <taxon>Dikarya</taxon>
        <taxon>Basidiomycota</taxon>
        <taxon>Pucciniomycotina</taxon>
        <taxon>Microbotryomycetes</taxon>
        <taxon>Microbotryales</taxon>
        <taxon>Microbotryaceae</taxon>
        <taxon>Microbotryum</taxon>
    </lineage>
</organism>
<sequence length="357" mass="38571">MATRYIPLGNKHDGVIAVAACATLVYKRSANERASTSRWIMFLTSNHGTFLLSLIAGDLFQAIGFNMKWTWIVHGGLPSSVSEACTTQAVLIHIGNLASAFSSLAIELFIFSIFVFSYTPPNRFVYGSITYCGIAQPYRIWRLWLHYLWLFLVAGINLLAYSVIVFQILRRRWRALSSSKKFGTPAAPTTAGANLGGSTRIAAIMLIYPFVYLPRGVCSGLSGTINCRVYASTRSIVSFSSLRRKGFAATGAGMGHITQGGIDGFGPTISVHRPSMADLEASMISGSLISAAKGSTRSATMRTMASNSIRERNLSVLSSSGGGTRSNGGKIPIGSWNESLGEFPYSRFLLEGRLISS</sequence>
<evidence type="ECO:0000313" key="3">
    <source>
        <dbReference type="Proteomes" id="UP000198372"/>
    </source>
</evidence>
<reference evidence="3" key="1">
    <citation type="submission" date="2016-09" db="EMBL/GenBank/DDBJ databases">
        <authorList>
            <person name="Jeantristanb JTB J.-T."/>
            <person name="Ricardo R."/>
        </authorList>
    </citation>
    <scope>NUCLEOTIDE SEQUENCE [LARGE SCALE GENOMIC DNA]</scope>
</reference>
<keyword evidence="1" id="KW-0472">Membrane</keyword>
<dbReference type="STRING" id="269621.A0A238FGR4"/>
<name>A0A238FGR4_9BASI</name>
<proteinExistence type="predicted"/>
<keyword evidence="1" id="KW-1133">Transmembrane helix</keyword>
<gene>
    <name evidence="2" type="ORF">BQ2448_1732</name>
</gene>
<dbReference type="EMBL" id="FMSP01000005">
    <property type="protein sequence ID" value="SCV70338.1"/>
    <property type="molecule type" value="Genomic_DNA"/>
</dbReference>
<feature type="transmembrane region" description="Helical" evidence="1">
    <location>
        <begin position="147"/>
        <end position="169"/>
    </location>
</feature>
<accession>A0A238FGR4</accession>
<evidence type="ECO:0000256" key="1">
    <source>
        <dbReference type="SAM" id="Phobius"/>
    </source>
</evidence>
<feature type="transmembrane region" description="Helical" evidence="1">
    <location>
        <begin position="97"/>
        <end position="118"/>
    </location>
</feature>
<keyword evidence="1" id="KW-0812">Transmembrane</keyword>
<dbReference type="AlphaFoldDB" id="A0A238FGR4"/>
<protein>
    <submittedName>
        <fullName evidence="2">BQ2448_1732 protein</fullName>
    </submittedName>
</protein>
<evidence type="ECO:0000313" key="2">
    <source>
        <dbReference type="EMBL" id="SCV70338.1"/>
    </source>
</evidence>